<evidence type="ECO:0008006" key="3">
    <source>
        <dbReference type="Google" id="ProtNLM"/>
    </source>
</evidence>
<gene>
    <name evidence="1" type="ORF">CUESP1_2462</name>
</gene>
<dbReference type="OrthoDB" id="4956084at2"/>
<keyword evidence="2" id="KW-1185">Reference proteome</keyword>
<dbReference type="EMBL" id="LT669839">
    <property type="protein sequence ID" value="SHD77808.1"/>
    <property type="molecule type" value="Genomic_DNA"/>
</dbReference>
<dbReference type="InterPro" id="IPR008878">
    <property type="entry name" value="Transposase_IS66_Orf2"/>
</dbReference>
<reference evidence="1 2" key="1">
    <citation type="submission" date="2016-11" db="EMBL/GenBank/DDBJ databases">
        <authorList>
            <person name="Manzoor S."/>
        </authorList>
    </citation>
    <scope>NUCLEOTIDE SEQUENCE [LARGE SCALE GENOMIC DNA]</scope>
    <source>
        <strain evidence="1">Clostridium ultunense strain Esp</strain>
    </source>
</reference>
<evidence type="ECO:0000313" key="1">
    <source>
        <dbReference type="EMBL" id="SHD77808.1"/>
    </source>
</evidence>
<dbReference type="Proteomes" id="UP000245423">
    <property type="component" value="Chromosome 1"/>
</dbReference>
<organism evidence="1 2">
    <name type="scientific">[Clostridium] ultunense Esp</name>
    <dbReference type="NCBI Taxonomy" id="1288971"/>
    <lineage>
        <taxon>Bacteria</taxon>
        <taxon>Bacillati</taxon>
        <taxon>Bacillota</taxon>
        <taxon>Tissierellia</taxon>
        <taxon>Tissierellales</taxon>
        <taxon>Tepidimicrobiaceae</taxon>
        <taxon>Schnuerera</taxon>
    </lineage>
</organism>
<proteinExistence type="predicted"/>
<dbReference type="Pfam" id="PF05717">
    <property type="entry name" value="TnpB_IS66"/>
    <property type="match status" value="1"/>
</dbReference>
<name>A0A1M4PQN6_9FIRM</name>
<sequence length="54" mass="6447">MRIKFPDDIRIYIACVKTDMRKSIDGLSVIVSENFKLNPFENALFLNNYEFIFR</sequence>
<accession>A0A1M4PQN6</accession>
<evidence type="ECO:0000313" key="2">
    <source>
        <dbReference type="Proteomes" id="UP000245423"/>
    </source>
</evidence>
<dbReference type="AlphaFoldDB" id="A0A1M4PQN6"/>
<protein>
    <recommendedName>
        <fullName evidence="3">Transposase</fullName>
    </recommendedName>
</protein>